<dbReference type="GO" id="GO:0004519">
    <property type="term" value="F:endonuclease activity"/>
    <property type="evidence" value="ECO:0007669"/>
    <property type="project" value="UniProtKB-KW"/>
</dbReference>
<accession>A0ABW6ZUW9</accession>
<dbReference type="RefSeq" id="WP_393991489.1">
    <property type="nucleotide sequence ID" value="NZ_JBAFVH010000002.1"/>
</dbReference>
<dbReference type="SMART" id="SM00507">
    <property type="entry name" value="HNHc"/>
    <property type="match status" value="1"/>
</dbReference>
<organism evidence="2 3">
    <name type="scientific">Xanthobacter oligotrophicus</name>
    <dbReference type="NCBI Taxonomy" id="2607286"/>
    <lineage>
        <taxon>Bacteria</taxon>
        <taxon>Pseudomonadati</taxon>
        <taxon>Pseudomonadota</taxon>
        <taxon>Alphaproteobacteria</taxon>
        <taxon>Hyphomicrobiales</taxon>
        <taxon>Xanthobacteraceae</taxon>
        <taxon>Xanthobacter</taxon>
    </lineage>
</organism>
<dbReference type="Pfam" id="PF01844">
    <property type="entry name" value="HNH"/>
    <property type="match status" value="1"/>
</dbReference>
<proteinExistence type="predicted"/>
<evidence type="ECO:0000259" key="1">
    <source>
        <dbReference type="SMART" id="SM00507"/>
    </source>
</evidence>
<evidence type="ECO:0000313" key="3">
    <source>
        <dbReference type="Proteomes" id="UP001604002"/>
    </source>
</evidence>
<dbReference type="Gene3D" id="1.10.30.50">
    <property type="match status" value="1"/>
</dbReference>
<keyword evidence="2" id="KW-0378">Hydrolase</keyword>
<dbReference type="Proteomes" id="UP001604002">
    <property type="component" value="Unassembled WGS sequence"/>
</dbReference>
<keyword evidence="2" id="KW-0255">Endonuclease</keyword>
<comment type="caution">
    <text evidence="2">The sequence shown here is derived from an EMBL/GenBank/DDBJ whole genome shotgun (WGS) entry which is preliminary data.</text>
</comment>
<keyword evidence="3" id="KW-1185">Reference proteome</keyword>
<protein>
    <submittedName>
        <fullName evidence="2">HNH endonuclease</fullName>
    </submittedName>
</protein>
<sequence length="182" mass="20918">MMTRPRPRLEDIYFRSEMLRDPAVLVLEAEAFRALMIISGWTAGARAWTYSAPDPQGWILARDDQVARGLGISDDIWRKSIRLALETFLEFDRDRMRLRPAWVVSGVLSPRFPISADVRRLVFERDGCVCVYCGAKDRKLEVDHRIPIAQGGTDDTENLCAACVDCNRDKRARTPEEWRDCE</sequence>
<keyword evidence="2" id="KW-0540">Nuclease</keyword>
<dbReference type="PANTHER" id="PTHR33877">
    <property type="entry name" value="SLL1193 PROTEIN"/>
    <property type="match status" value="1"/>
</dbReference>
<dbReference type="InterPro" id="IPR052892">
    <property type="entry name" value="NA-targeting_endonuclease"/>
</dbReference>
<dbReference type="InterPro" id="IPR002711">
    <property type="entry name" value="HNH"/>
</dbReference>
<name>A0ABW6ZUW9_9HYPH</name>
<reference evidence="2 3" key="1">
    <citation type="submission" date="2024-02" db="EMBL/GenBank/DDBJ databases">
        <title>Expansion and revision of Xanthobacter and proposal of Roseixanthobacter gen. nov.</title>
        <authorList>
            <person name="Soltysiak M.P.M."/>
            <person name="Jalihal A."/>
            <person name="Ory A."/>
            <person name="Chrisophersen C."/>
            <person name="Lee A.D."/>
            <person name="Boulton J."/>
            <person name="Springer M."/>
        </authorList>
    </citation>
    <scope>NUCLEOTIDE SEQUENCE [LARGE SCALE GENOMIC DNA]</scope>
    <source>
        <strain evidence="2 3">23A</strain>
    </source>
</reference>
<dbReference type="EMBL" id="JBAFVH010000002">
    <property type="protein sequence ID" value="MFG1371508.1"/>
    <property type="molecule type" value="Genomic_DNA"/>
</dbReference>
<dbReference type="CDD" id="cd00085">
    <property type="entry name" value="HNHc"/>
    <property type="match status" value="1"/>
</dbReference>
<gene>
    <name evidence="2" type="ORF">V5F32_04960</name>
</gene>
<feature type="domain" description="HNH nuclease" evidence="1">
    <location>
        <begin position="117"/>
        <end position="168"/>
    </location>
</feature>
<dbReference type="InterPro" id="IPR003615">
    <property type="entry name" value="HNH_nuc"/>
</dbReference>
<dbReference type="PANTHER" id="PTHR33877:SF2">
    <property type="entry name" value="OS07G0170200 PROTEIN"/>
    <property type="match status" value="1"/>
</dbReference>
<evidence type="ECO:0000313" key="2">
    <source>
        <dbReference type="EMBL" id="MFG1371508.1"/>
    </source>
</evidence>